<gene>
    <name evidence="2" type="ORF">F5Z01DRAFT_655644</name>
</gene>
<feature type="region of interest" description="Disordered" evidence="1">
    <location>
        <begin position="184"/>
        <end position="1486"/>
    </location>
</feature>
<dbReference type="Proteomes" id="UP000887229">
    <property type="component" value="Unassembled WGS sequence"/>
</dbReference>
<feature type="compositionally biased region" description="Low complexity" evidence="1">
    <location>
        <begin position="1227"/>
        <end position="1240"/>
    </location>
</feature>
<feature type="compositionally biased region" description="Polar residues" evidence="1">
    <location>
        <begin position="1241"/>
        <end position="1253"/>
    </location>
</feature>
<feature type="compositionally biased region" description="Polar residues" evidence="1">
    <location>
        <begin position="843"/>
        <end position="852"/>
    </location>
</feature>
<feature type="compositionally biased region" description="Polar residues" evidence="1">
    <location>
        <begin position="752"/>
        <end position="762"/>
    </location>
</feature>
<feature type="compositionally biased region" description="Polar residues" evidence="1">
    <location>
        <begin position="362"/>
        <end position="372"/>
    </location>
</feature>
<feature type="compositionally biased region" description="Polar residues" evidence="1">
    <location>
        <begin position="551"/>
        <end position="574"/>
    </location>
</feature>
<feature type="compositionally biased region" description="Low complexity" evidence="1">
    <location>
        <begin position="1091"/>
        <end position="1100"/>
    </location>
</feature>
<feature type="compositionally biased region" description="Polar residues" evidence="1">
    <location>
        <begin position="1594"/>
        <end position="1620"/>
    </location>
</feature>
<keyword evidence="3" id="KW-1185">Reference proteome</keyword>
<proteinExistence type="predicted"/>
<feature type="compositionally biased region" description="Polar residues" evidence="1">
    <location>
        <begin position="906"/>
        <end position="915"/>
    </location>
</feature>
<feature type="compositionally biased region" description="Polar residues" evidence="1">
    <location>
        <begin position="1760"/>
        <end position="1773"/>
    </location>
</feature>
<feature type="compositionally biased region" description="Polar residues" evidence="1">
    <location>
        <begin position="940"/>
        <end position="964"/>
    </location>
</feature>
<feature type="compositionally biased region" description="Pro residues" evidence="1">
    <location>
        <begin position="104"/>
        <end position="115"/>
    </location>
</feature>
<evidence type="ECO:0000313" key="3">
    <source>
        <dbReference type="Proteomes" id="UP000887229"/>
    </source>
</evidence>
<dbReference type="GeneID" id="70294427"/>
<feature type="compositionally biased region" description="Basic and acidic residues" evidence="1">
    <location>
        <begin position="1785"/>
        <end position="1795"/>
    </location>
</feature>
<dbReference type="OrthoDB" id="5151921at2759"/>
<feature type="compositionally biased region" description="Low complexity" evidence="1">
    <location>
        <begin position="257"/>
        <end position="267"/>
    </location>
</feature>
<feature type="compositionally biased region" description="Low complexity" evidence="1">
    <location>
        <begin position="1516"/>
        <end position="1539"/>
    </location>
</feature>
<feature type="compositionally biased region" description="Polar residues" evidence="1">
    <location>
        <begin position="404"/>
        <end position="413"/>
    </location>
</feature>
<comment type="caution">
    <text evidence="2">The sequence shown here is derived from an EMBL/GenBank/DDBJ whole genome shotgun (WGS) entry which is preliminary data.</text>
</comment>
<feature type="compositionally biased region" description="Polar residues" evidence="1">
    <location>
        <begin position="312"/>
        <end position="334"/>
    </location>
</feature>
<feature type="compositionally biased region" description="Low complexity" evidence="1">
    <location>
        <begin position="1350"/>
        <end position="1365"/>
    </location>
</feature>
<dbReference type="EMBL" id="MU251255">
    <property type="protein sequence ID" value="KAG9253981.1"/>
    <property type="molecule type" value="Genomic_DNA"/>
</dbReference>
<feature type="compositionally biased region" description="Low complexity" evidence="1">
    <location>
        <begin position="661"/>
        <end position="674"/>
    </location>
</feature>
<feature type="compositionally biased region" description="Low complexity" evidence="1">
    <location>
        <begin position="1152"/>
        <end position="1198"/>
    </location>
</feature>
<feature type="compositionally biased region" description="Low complexity" evidence="1">
    <location>
        <begin position="275"/>
        <end position="285"/>
    </location>
</feature>
<feature type="compositionally biased region" description="Low complexity" evidence="1">
    <location>
        <begin position="425"/>
        <end position="446"/>
    </location>
</feature>
<dbReference type="RefSeq" id="XP_046117905.1">
    <property type="nucleotide sequence ID" value="XM_046263524.1"/>
</dbReference>
<feature type="compositionally biased region" description="Polar residues" evidence="1">
    <location>
        <begin position="1054"/>
        <end position="1063"/>
    </location>
</feature>
<name>A0A9P8CQQ6_9HYPO</name>
<feature type="compositionally biased region" description="Polar residues" evidence="1">
    <location>
        <begin position="286"/>
        <end position="301"/>
    </location>
</feature>
<feature type="compositionally biased region" description="Polar residues" evidence="1">
    <location>
        <begin position="788"/>
        <end position="800"/>
    </location>
</feature>
<sequence>MSWAFSLGPKSRENTSSHPVPSSGAAGADTRSASGGPRLSLNTEPPRLAEPPRVSPLDVGGQGDLWPGGLSAPPTATTATTITNERKDTSNDPISLSQIDVAPAPAPGLRNPPHPNGNEHVVGGPGQGPDPDPERLPVPAGSAATEAGQMPLSEADWVLVPRQGQATAAQDIVAGSDARVAPCLSPKSVAGQAAAEGRRIGTGMASQPQSDARPDAQRHSSFKGLPPLRRNSSFGLAAFITADGQQQDESAAPGRDSPAQPHQAPAHQPQPHPHPQSQTQPYQSQDGTIAHQTPVSASTQPIEEATHRSVGVDSNATLVGQEGTNRTGRSSISISKEPMRFYQHPQGQQPLPADPNTGAPRQATSQPQQSPGQPDASPQPPSGWQLEESHLSEPLQVARRRAGTGSSQQQVTYGSLEKETGGTLPMSPSSPASGSQQQQQPQQQLPTPSPHPPRGRSSDVPPSSARRYPDLFRPTNQQQRDRADSGGQPTSPPMQGPYQTLNQVDPAQHCSRAGLEGSPAPSEGRRKSSNIFKGLGDRLSGAKSNERRSSLAEQSTPANGQQPVGSHASVQAQHPSEEPKKKRSSLLPSLKQRPSHDAVNEPRVGDHHRPATQETMQPPERAQTGTPQSEKKKSLLGSAAGRVSAAQQKYIPGGLPGINRASTSDVAVDSSSTTGNETSSIGPPKKRFSGFADKAAGLAGKLHRPSQEHAKPSTSHSSFSSMNQLPQPQAPGAMSHQSLQPPPSRTRDRSNTVDSTGSQTMVPPSGPDAEGDRQGRRGSFTGAMNYLWGSNRSSSKTGQPEQPGPYAGPPRSLHGDGQGLMGPPGSSQGPADRGNSMDAGSRASRQFITQTLPARPSPLAQQSAAHGPSSPIEYQPSHSLQDPAAYGNNGRAGSPVGAPSIGLMGHQNQQRNSVHSAGPSVTGYAGQDEVSRASMVSPVGSVTTEQGNRASVTEGSVKRSLSQRTVDDPQATPTSPVKRLPTPHASALLSSMAPPNGPGQSSATTLPAEGAAPNNTLIQDGRGSGYQEHTRPDSGQPPSLQFGRNVSLRKPVPQATSVPSRGSTPVHMEAVPPSAHNGSPARERVVSALVQQPGSQPQSPMGFRPPPPPAGHQTSPTPAQHATKLSPSPAGALPTNGPSDALRQPGSRQSLGQTLPQQPFQQPRQPQGPSQGPQQQYFQRGQQGAPQQPQFSNQAPYGQPGGPGPQQSGYPPQTQRMQAPNRQGKVPSQQQQGMPPQSLPFSGQQPVQPTAGSESKLKGWKNRVSSQMATITSQPSQQQLNTEAADQPKPEKQGWKARMSAMGQPAPQNGQPKPAQSQPGKPSTGGKLLGALKKVAKPSENPPPPPPKTGQPSQQPQWRPSPVQQAQGFPPSAQHPFAPHNAYGQYTQQGRGQPGPPPNAGPPQFYQQPQQYRQGGQYVQQQQHAPDPLPGQPGQTHYTAPQHRPPQPSHAPHHGSYGQQMAMHHTQQATHRPSEPQYDHVPIPQGYTAVHGEGMVAPTNYHVSRGPMQPQGHFSPQEQQYLQGHQPQLQHQQMLYQGQAPASASHAFNEPPAAPYGRQVPVQQIGQTQQSTIHNDTLVPQQVQSQDQRRHSAATGSPPDNGSFNLPIQGGITPSTSTPARTPDEVPIEAVQQRDSLQRPPALRHDTIMTDGGRSVESGVMGGSGQRLLPPGQPQFGHHLQPQSSNRSLNTQEPSREGSQISSTTPGNTSEITRPVSISPDADIVNQHERNTKDLNVDVAKSNKVDEENIYDATPRLDQNRTGASDNSMSGSAMSGHKVPVTSVKDAEQAKRDDPPMMELEDTADARMRTLRLNSQEEKIFYDPEGDVPKMSATSYPGQEWNPYGEPEFGDWKED</sequence>
<feature type="compositionally biased region" description="Low complexity" evidence="1">
    <location>
        <begin position="1402"/>
        <end position="1423"/>
    </location>
</feature>
<feature type="compositionally biased region" description="Low complexity" evidence="1">
    <location>
        <begin position="72"/>
        <end position="83"/>
    </location>
</feature>
<organism evidence="2 3">
    <name type="scientific">Emericellopsis atlantica</name>
    <dbReference type="NCBI Taxonomy" id="2614577"/>
    <lineage>
        <taxon>Eukaryota</taxon>
        <taxon>Fungi</taxon>
        <taxon>Dikarya</taxon>
        <taxon>Ascomycota</taxon>
        <taxon>Pezizomycotina</taxon>
        <taxon>Sordariomycetes</taxon>
        <taxon>Hypocreomycetidae</taxon>
        <taxon>Hypocreales</taxon>
        <taxon>Bionectriaceae</taxon>
        <taxon>Emericellopsis</taxon>
    </lineage>
</organism>
<feature type="compositionally biased region" description="Polar residues" evidence="1">
    <location>
        <begin position="1306"/>
        <end position="1321"/>
    </location>
</feature>
<feature type="compositionally biased region" description="Polar residues" evidence="1">
    <location>
        <begin position="1263"/>
        <end position="1284"/>
    </location>
</feature>
<feature type="region of interest" description="Disordered" evidence="1">
    <location>
        <begin position="1498"/>
        <end position="1557"/>
    </location>
</feature>
<feature type="compositionally biased region" description="Polar residues" evidence="1">
    <location>
        <begin position="1681"/>
        <end position="1712"/>
    </location>
</feature>
<feature type="region of interest" description="Disordered" evidence="1">
    <location>
        <begin position="1815"/>
        <end position="1855"/>
    </location>
</feature>
<reference evidence="2" key="1">
    <citation type="journal article" date="2021" name="IMA Fungus">
        <title>Genomic characterization of three marine fungi, including Emericellopsis atlantica sp. nov. with signatures of a generalist lifestyle and marine biomass degradation.</title>
        <authorList>
            <person name="Hagestad O.C."/>
            <person name="Hou L."/>
            <person name="Andersen J.H."/>
            <person name="Hansen E.H."/>
            <person name="Altermark B."/>
            <person name="Li C."/>
            <person name="Kuhnert E."/>
            <person name="Cox R.J."/>
            <person name="Crous P.W."/>
            <person name="Spatafora J.W."/>
            <person name="Lail K."/>
            <person name="Amirebrahimi M."/>
            <person name="Lipzen A."/>
            <person name="Pangilinan J."/>
            <person name="Andreopoulos W."/>
            <person name="Hayes R.D."/>
            <person name="Ng V."/>
            <person name="Grigoriev I.V."/>
            <person name="Jackson S.A."/>
            <person name="Sutton T.D.S."/>
            <person name="Dobson A.D.W."/>
            <person name="Rama T."/>
        </authorList>
    </citation>
    <scope>NUCLEOTIDE SEQUENCE</scope>
    <source>
        <strain evidence="2">TS7</strain>
    </source>
</reference>
<feature type="compositionally biased region" description="Basic and acidic residues" evidence="1">
    <location>
        <begin position="1726"/>
        <end position="1747"/>
    </location>
</feature>
<feature type="compositionally biased region" description="Polar residues" evidence="1">
    <location>
        <begin position="1112"/>
        <end position="1126"/>
    </location>
</feature>
<feature type="compositionally biased region" description="Basic and acidic residues" evidence="1">
    <location>
        <begin position="594"/>
        <end position="611"/>
    </location>
</feature>
<feature type="region of interest" description="Disordered" evidence="1">
    <location>
        <begin position="1"/>
        <end position="150"/>
    </location>
</feature>
<evidence type="ECO:0000256" key="1">
    <source>
        <dbReference type="SAM" id="MobiDB-lite"/>
    </source>
</evidence>
<feature type="compositionally biased region" description="Low complexity" evidence="1">
    <location>
        <begin position="1205"/>
        <end position="1215"/>
    </location>
</feature>
<feature type="compositionally biased region" description="Pro residues" evidence="1">
    <location>
        <begin position="1340"/>
        <end position="1349"/>
    </location>
</feature>
<protein>
    <submittedName>
        <fullName evidence="2">Uncharacterized protein</fullName>
    </submittedName>
</protein>
<feature type="region of interest" description="Disordered" evidence="1">
    <location>
        <begin position="1581"/>
        <end position="1802"/>
    </location>
</feature>
<accession>A0A9P8CQQ6</accession>
<feature type="compositionally biased region" description="Polar residues" evidence="1">
    <location>
        <begin position="712"/>
        <end position="727"/>
    </location>
</feature>
<evidence type="ECO:0000313" key="2">
    <source>
        <dbReference type="EMBL" id="KAG9253981.1"/>
    </source>
</evidence>